<protein>
    <submittedName>
        <fullName evidence="2">NTPase</fullName>
    </submittedName>
</protein>
<dbReference type="SUPFAM" id="SSF52540">
    <property type="entry name" value="P-loop containing nucleoside triphosphate hydrolases"/>
    <property type="match status" value="1"/>
</dbReference>
<dbReference type="RefSeq" id="WP_142888536.1">
    <property type="nucleotide sequence ID" value="NZ_VIKR01000001.1"/>
</dbReference>
<keyword evidence="3" id="KW-1185">Reference proteome</keyword>
<sequence>MEFKARKILIDPAKPFKNDCLSRSGDVENLSLLLRNIASPIVISVNAPWGHGKTTFLEMLHADLKLSNRKSVFFSAWETDFASDPLLAFLGEINQEINSLITGDEEKSEAWETAKKAGGHILKKGIPALVKLVTAGVIDAEKMLEDEAANLSKSLSKDLIDEYSKNKDAIFEFKENLKKILVTQSGESENLYIFIDELDRCRPTYAIELLERIKHLLDIDGLVFVLAMDKEQLSHSVKAIYGNDFESKGYLKRFIDIEYVLPNSELDDFIDKLYKTFGFYRFFEKRKKYRAFQYDKDRLKNVFKLVAKAKDYSLREVEQIIARINLVIHSTNENTYIYPALLTFLVTTKDSNPDVYLDFINPSSTPEKAVEYLYSLVPKKERFESFECALIEGFLIAAKSNHYQANLGDCLDRHKRNIESKDCDPKVREYSNRVLNIARQPVEIGGDVVLDSLVSRIELLDRFKFGEGES</sequence>
<evidence type="ECO:0000313" key="2">
    <source>
        <dbReference type="EMBL" id="TQV77176.1"/>
    </source>
</evidence>
<proteinExistence type="predicted"/>
<dbReference type="Proteomes" id="UP000317839">
    <property type="component" value="Unassembled WGS sequence"/>
</dbReference>
<evidence type="ECO:0000259" key="1">
    <source>
        <dbReference type="Pfam" id="PF07693"/>
    </source>
</evidence>
<dbReference type="EMBL" id="VIKR01000001">
    <property type="protein sequence ID" value="TQV77176.1"/>
    <property type="molecule type" value="Genomic_DNA"/>
</dbReference>
<organism evidence="2 3">
    <name type="scientific">Aliikangiella marina</name>
    <dbReference type="NCBI Taxonomy" id="1712262"/>
    <lineage>
        <taxon>Bacteria</taxon>
        <taxon>Pseudomonadati</taxon>
        <taxon>Pseudomonadota</taxon>
        <taxon>Gammaproteobacteria</taxon>
        <taxon>Oceanospirillales</taxon>
        <taxon>Pleioneaceae</taxon>
        <taxon>Aliikangiella</taxon>
    </lineage>
</organism>
<feature type="domain" description="KAP NTPase" evidence="1">
    <location>
        <begin position="28"/>
        <end position="326"/>
    </location>
</feature>
<dbReference type="InterPro" id="IPR052754">
    <property type="entry name" value="NTPase_KAP_P-loop"/>
</dbReference>
<dbReference type="PANTHER" id="PTHR22674">
    <property type="entry name" value="NTPASE, KAP FAMILY P-LOOP DOMAIN-CONTAINING 1"/>
    <property type="match status" value="1"/>
</dbReference>
<dbReference type="Gene3D" id="3.40.50.300">
    <property type="entry name" value="P-loop containing nucleotide triphosphate hydrolases"/>
    <property type="match status" value="1"/>
</dbReference>
<name>A0A545TJ35_9GAMM</name>
<accession>A0A545TJ35</accession>
<evidence type="ECO:0000313" key="3">
    <source>
        <dbReference type="Proteomes" id="UP000317839"/>
    </source>
</evidence>
<comment type="caution">
    <text evidence="2">The sequence shown here is derived from an EMBL/GenBank/DDBJ whole genome shotgun (WGS) entry which is preliminary data.</text>
</comment>
<dbReference type="AlphaFoldDB" id="A0A545TJ35"/>
<dbReference type="InterPro" id="IPR027417">
    <property type="entry name" value="P-loop_NTPase"/>
</dbReference>
<dbReference type="Pfam" id="PF07693">
    <property type="entry name" value="KAP_NTPase"/>
    <property type="match status" value="1"/>
</dbReference>
<dbReference type="InterPro" id="IPR011646">
    <property type="entry name" value="KAP_P-loop"/>
</dbReference>
<dbReference type="PANTHER" id="PTHR22674:SF6">
    <property type="entry name" value="NTPASE KAP FAMILY P-LOOP DOMAIN-CONTAINING PROTEIN 1"/>
    <property type="match status" value="1"/>
</dbReference>
<reference evidence="2 3" key="1">
    <citation type="submission" date="2019-06" db="EMBL/GenBank/DDBJ databases">
        <title>Draft genome of Aliikangiella marina GYP-15.</title>
        <authorList>
            <person name="Wang G."/>
        </authorList>
    </citation>
    <scope>NUCLEOTIDE SEQUENCE [LARGE SCALE GENOMIC DNA]</scope>
    <source>
        <strain evidence="2 3">GYP-15</strain>
    </source>
</reference>
<gene>
    <name evidence="2" type="ORF">FLL45_04305</name>
</gene>
<dbReference type="OrthoDB" id="88903at2"/>